<sequence>MIDKRNYPFNGREESGIASGPTDRDGVEVNNSYGGSTSQRVYSSNSQNLAGTEEKVQKVSPPRRKVIREEKSEMGNWTEKDGGGSDLLIQNTRQVNSDNQNNTNNVGNRQYDPEPPTDVNMNAILEVEEALIAPRRKEIEDTMEIVREEMKILAEGERPGSLIDNCVSQFSCAFTQSCRPGEPSSSACQVPASTKRAGENWVVHAALYMHVYNGNQCHPNNDVGTDMPSVQC</sequence>
<dbReference type="GO" id="GO:0007019">
    <property type="term" value="P:microtubule depolymerization"/>
    <property type="evidence" value="ECO:0007669"/>
    <property type="project" value="TreeGrafter"/>
</dbReference>
<evidence type="ECO:0000256" key="4">
    <source>
        <dbReference type="ARBA" id="ARBA00023175"/>
    </source>
</evidence>
<keyword evidence="4" id="KW-0505">Motor protein</keyword>
<evidence type="ECO:0000313" key="8">
    <source>
        <dbReference type="Proteomes" id="UP000436088"/>
    </source>
</evidence>
<dbReference type="InterPro" id="IPR027640">
    <property type="entry name" value="Kinesin-like_fam"/>
</dbReference>
<keyword evidence="5" id="KW-0206">Cytoskeleton</keyword>
<dbReference type="GO" id="GO:0007018">
    <property type="term" value="P:microtubule-based movement"/>
    <property type="evidence" value="ECO:0007669"/>
    <property type="project" value="InterPro"/>
</dbReference>
<name>A0A6A3CF55_HIBSY</name>
<dbReference type="GO" id="GO:0003777">
    <property type="term" value="F:microtubule motor activity"/>
    <property type="evidence" value="ECO:0007669"/>
    <property type="project" value="InterPro"/>
</dbReference>
<keyword evidence="2" id="KW-0963">Cytoplasm</keyword>
<keyword evidence="8" id="KW-1185">Reference proteome</keyword>
<dbReference type="GO" id="GO:0005874">
    <property type="term" value="C:microtubule"/>
    <property type="evidence" value="ECO:0007669"/>
    <property type="project" value="UniProtKB-KW"/>
</dbReference>
<feature type="region of interest" description="Disordered" evidence="6">
    <location>
        <begin position="1"/>
        <end position="118"/>
    </location>
</feature>
<dbReference type="EMBL" id="VEPZ02000399">
    <property type="protein sequence ID" value="KAE8725882.1"/>
    <property type="molecule type" value="Genomic_DNA"/>
</dbReference>
<organism evidence="7 8">
    <name type="scientific">Hibiscus syriacus</name>
    <name type="common">Rose of Sharon</name>
    <dbReference type="NCBI Taxonomy" id="106335"/>
    <lineage>
        <taxon>Eukaryota</taxon>
        <taxon>Viridiplantae</taxon>
        <taxon>Streptophyta</taxon>
        <taxon>Embryophyta</taxon>
        <taxon>Tracheophyta</taxon>
        <taxon>Spermatophyta</taxon>
        <taxon>Magnoliopsida</taxon>
        <taxon>eudicotyledons</taxon>
        <taxon>Gunneridae</taxon>
        <taxon>Pentapetalae</taxon>
        <taxon>rosids</taxon>
        <taxon>malvids</taxon>
        <taxon>Malvales</taxon>
        <taxon>Malvaceae</taxon>
        <taxon>Malvoideae</taxon>
        <taxon>Hibiscus</taxon>
    </lineage>
</organism>
<feature type="compositionally biased region" description="Low complexity" evidence="6">
    <location>
        <begin position="96"/>
        <end position="108"/>
    </location>
</feature>
<proteinExistence type="predicted"/>
<dbReference type="PANTHER" id="PTHR47971">
    <property type="entry name" value="KINESIN-RELATED PROTEIN 6"/>
    <property type="match status" value="1"/>
</dbReference>
<evidence type="ECO:0000256" key="5">
    <source>
        <dbReference type="ARBA" id="ARBA00023212"/>
    </source>
</evidence>
<keyword evidence="3" id="KW-0493">Microtubule</keyword>
<evidence type="ECO:0000256" key="1">
    <source>
        <dbReference type="ARBA" id="ARBA00004245"/>
    </source>
</evidence>
<comment type="caution">
    <text evidence="7">The sequence shown here is derived from an EMBL/GenBank/DDBJ whole genome shotgun (WGS) entry which is preliminary data.</text>
</comment>
<reference evidence="7" key="1">
    <citation type="submission" date="2019-09" db="EMBL/GenBank/DDBJ databases">
        <title>Draft genome information of white flower Hibiscus syriacus.</title>
        <authorList>
            <person name="Kim Y.-M."/>
        </authorList>
    </citation>
    <scope>NUCLEOTIDE SEQUENCE [LARGE SCALE GENOMIC DNA]</scope>
    <source>
        <strain evidence="7">YM2019G1</strain>
    </source>
</reference>
<evidence type="ECO:0000313" key="7">
    <source>
        <dbReference type="EMBL" id="KAE8725882.1"/>
    </source>
</evidence>
<accession>A0A6A3CF55</accession>
<evidence type="ECO:0000256" key="6">
    <source>
        <dbReference type="SAM" id="MobiDB-lite"/>
    </source>
</evidence>
<evidence type="ECO:0000256" key="3">
    <source>
        <dbReference type="ARBA" id="ARBA00022701"/>
    </source>
</evidence>
<gene>
    <name evidence="7" type="ORF">F3Y22_tig00008013pilonHSYRG00140</name>
</gene>
<feature type="compositionally biased region" description="Polar residues" evidence="6">
    <location>
        <begin position="29"/>
        <end position="50"/>
    </location>
</feature>
<dbReference type="AlphaFoldDB" id="A0A6A3CF55"/>
<dbReference type="PANTHER" id="PTHR47971:SF8">
    <property type="entry name" value="KINESIN-LIKE PROTEIN"/>
    <property type="match status" value="1"/>
</dbReference>
<feature type="compositionally biased region" description="Basic and acidic residues" evidence="6">
    <location>
        <begin position="1"/>
        <end position="15"/>
    </location>
</feature>
<evidence type="ECO:0000256" key="2">
    <source>
        <dbReference type="ARBA" id="ARBA00022490"/>
    </source>
</evidence>
<dbReference type="Proteomes" id="UP000436088">
    <property type="component" value="Unassembled WGS sequence"/>
</dbReference>
<comment type="subcellular location">
    <subcellularLocation>
        <location evidence="1">Cytoplasm</location>
        <location evidence="1">Cytoskeleton</location>
    </subcellularLocation>
</comment>
<protein>
    <submittedName>
        <fullName evidence="7">Uncharacterized protein</fullName>
    </submittedName>
</protein>
<feature type="compositionally biased region" description="Basic and acidic residues" evidence="6">
    <location>
        <begin position="67"/>
        <end position="83"/>
    </location>
</feature>